<evidence type="ECO:0000256" key="7">
    <source>
        <dbReference type="ARBA" id="ARBA00023239"/>
    </source>
</evidence>
<dbReference type="Pfam" id="PF16363">
    <property type="entry name" value="GDP_Man_Dehyd"/>
    <property type="match status" value="1"/>
</dbReference>
<feature type="domain" description="NAD(P)-binding" evidence="10">
    <location>
        <begin position="7"/>
        <end position="307"/>
    </location>
</feature>
<evidence type="ECO:0000256" key="4">
    <source>
        <dbReference type="ARBA" id="ARBA00011990"/>
    </source>
</evidence>
<name>A0ABP5N673_9ACTN</name>
<sequence length="350" mass="38017">MGRMRILVTGAAGFIGSHYVRAMLNGEYAGFERTEITVLDKLTYAGNRANLPAEHPRLTFVHGDICDRQLLLDLLPGHEAVVHFAAESHVDRSLVRAADFVGTNCVGTHNVMEASLAAGVSRLVHVSTDEVYGSITEGRWTEEWPLAPNSPYAASKAAGDLITLSYARTHGLDVSITRCTNNYGPYQHVEKLIPLFTTNLLGGVPVPLYGDGSHIREWLHVSDHCRAVQLVLTGGRPGEVYNVGGGTERTNREITDLLLDLCEADPSLVDRAPDRKGHDLRYALDDSKIRTELGYAPEVPFEEGLASTVAWYADNPSWWQPLKKTGRQVSPTGGNGRGAHPVGSAAGRTS</sequence>
<comment type="catalytic activity">
    <reaction evidence="1 8">
        <text>dTDP-alpha-D-glucose = dTDP-4-dehydro-6-deoxy-alpha-D-glucose + H2O</text>
        <dbReference type="Rhea" id="RHEA:17221"/>
        <dbReference type="ChEBI" id="CHEBI:15377"/>
        <dbReference type="ChEBI" id="CHEBI:57477"/>
        <dbReference type="ChEBI" id="CHEBI:57649"/>
        <dbReference type="EC" id="4.2.1.46"/>
    </reaction>
</comment>
<dbReference type="Gene3D" id="3.90.25.10">
    <property type="entry name" value="UDP-galactose 4-epimerase, domain 1"/>
    <property type="match status" value="1"/>
</dbReference>
<dbReference type="EMBL" id="BAAAOQ010000005">
    <property type="protein sequence ID" value="GAA2194164.1"/>
    <property type="molecule type" value="Genomic_DNA"/>
</dbReference>
<keyword evidence="12" id="KW-1185">Reference proteome</keyword>
<reference evidence="12" key="1">
    <citation type="journal article" date="2019" name="Int. J. Syst. Evol. Microbiol.">
        <title>The Global Catalogue of Microorganisms (GCM) 10K type strain sequencing project: providing services to taxonomists for standard genome sequencing and annotation.</title>
        <authorList>
            <consortium name="The Broad Institute Genomics Platform"/>
            <consortium name="The Broad Institute Genome Sequencing Center for Infectious Disease"/>
            <person name="Wu L."/>
            <person name="Ma J."/>
        </authorList>
    </citation>
    <scope>NUCLEOTIDE SEQUENCE [LARGE SCALE GENOMIC DNA]</scope>
    <source>
        <strain evidence="12">JCM 14924</strain>
    </source>
</reference>
<dbReference type="EC" id="4.2.1.46" evidence="4 8"/>
<evidence type="ECO:0000313" key="11">
    <source>
        <dbReference type="EMBL" id="GAA2194164.1"/>
    </source>
</evidence>
<keyword evidence="7 8" id="KW-0456">Lyase</keyword>
<evidence type="ECO:0000256" key="9">
    <source>
        <dbReference type="SAM" id="MobiDB-lite"/>
    </source>
</evidence>
<dbReference type="InterPro" id="IPR016040">
    <property type="entry name" value="NAD(P)-bd_dom"/>
</dbReference>
<evidence type="ECO:0000259" key="10">
    <source>
        <dbReference type="Pfam" id="PF16363"/>
    </source>
</evidence>
<evidence type="ECO:0000256" key="8">
    <source>
        <dbReference type="RuleBase" id="RU004473"/>
    </source>
</evidence>
<evidence type="ECO:0000256" key="3">
    <source>
        <dbReference type="ARBA" id="ARBA00008178"/>
    </source>
</evidence>
<comment type="caution">
    <text evidence="11">The sequence shown here is derived from an EMBL/GenBank/DDBJ whole genome shotgun (WGS) entry which is preliminary data.</text>
</comment>
<evidence type="ECO:0000256" key="5">
    <source>
        <dbReference type="ARBA" id="ARBA00016977"/>
    </source>
</evidence>
<dbReference type="InterPro" id="IPR005888">
    <property type="entry name" value="dTDP_Gluc_deHydtase"/>
</dbReference>
<feature type="region of interest" description="Disordered" evidence="9">
    <location>
        <begin position="323"/>
        <end position="350"/>
    </location>
</feature>
<dbReference type="CDD" id="cd05246">
    <property type="entry name" value="dTDP_GD_SDR_e"/>
    <property type="match status" value="1"/>
</dbReference>
<dbReference type="Proteomes" id="UP001501391">
    <property type="component" value="Unassembled WGS sequence"/>
</dbReference>
<comment type="cofactor">
    <cofactor evidence="2 8">
        <name>NAD(+)</name>
        <dbReference type="ChEBI" id="CHEBI:57540"/>
    </cofactor>
</comment>
<keyword evidence="6" id="KW-0520">NAD</keyword>
<dbReference type="PANTHER" id="PTHR43000">
    <property type="entry name" value="DTDP-D-GLUCOSE 4,6-DEHYDRATASE-RELATED"/>
    <property type="match status" value="1"/>
</dbReference>
<gene>
    <name evidence="11" type="primary">rfbB</name>
    <name evidence="11" type="ORF">GCM10009787_19020</name>
</gene>
<dbReference type="NCBIfam" id="TIGR01181">
    <property type="entry name" value="dTDP_gluc_dehyt"/>
    <property type="match status" value="1"/>
</dbReference>
<evidence type="ECO:0000313" key="12">
    <source>
        <dbReference type="Proteomes" id="UP001501391"/>
    </source>
</evidence>
<evidence type="ECO:0000256" key="6">
    <source>
        <dbReference type="ARBA" id="ARBA00023027"/>
    </source>
</evidence>
<evidence type="ECO:0000256" key="1">
    <source>
        <dbReference type="ARBA" id="ARBA00001539"/>
    </source>
</evidence>
<evidence type="ECO:0000256" key="2">
    <source>
        <dbReference type="ARBA" id="ARBA00001911"/>
    </source>
</evidence>
<accession>A0ABP5N673</accession>
<dbReference type="SUPFAM" id="SSF51735">
    <property type="entry name" value="NAD(P)-binding Rossmann-fold domains"/>
    <property type="match status" value="1"/>
</dbReference>
<dbReference type="InterPro" id="IPR036291">
    <property type="entry name" value="NAD(P)-bd_dom_sf"/>
</dbReference>
<organism evidence="11 12">
    <name type="scientific">Streptomyces bangladeshensis</name>
    <dbReference type="NCBI Taxonomy" id="295352"/>
    <lineage>
        <taxon>Bacteria</taxon>
        <taxon>Bacillati</taxon>
        <taxon>Actinomycetota</taxon>
        <taxon>Actinomycetes</taxon>
        <taxon>Kitasatosporales</taxon>
        <taxon>Streptomycetaceae</taxon>
        <taxon>Streptomyces</taxon>
    </lineage>
</organism>
<dbReference type="Gene3D" id="3.40.50.720">
    <property type="entry name" value="NAD(P)-binding Rossmann-like Domain"/>
    <property type="match status" value="1"/>
</dbReference>
<comment type="similarity">
    <text evidence="3 8">Belongs to the NAD(P)-dependent epimerase/dehydratase family. dTDP-glucose dehydratase subfamily.</text>
</comment>
<protein>
    <recommendedName>
        <fullName evidence="5 8">dTDP-glucose 4,6-dehydratase</fullName>
        <ecNumber evidence="4 8">4.2.1.46</ecNumber>
    </recommendedName>
</protein>
<proteinExistence type="inferred from homology"/>